<organism evidence="2 3">
    <name type="scientific">Pleurodeles waltl</name>
    <name type="common">Iberian ribbed newt</name>
    <dbReference type="NCBI Taxonomy" id="8319"/>
    <lineage>
        <taxon>Eukaryota</taxon>
        <taxon>Metazoa</taxon>
        <taxon>Chordata</taxon>
        <taxon>Craniata</taxon>
        <taxon>Vertebrata</taxon>
        <taxon>Euteleostomi</taxon>
        <taxon>Amphibia</taxon>
        <taxon>Batrachia</taxon>
        <taxon>Caudata</taxon>
        <taxon>Salamandroidea</taxon>
        <taxon>Salamandridae</taxon>
        <taxon>Pleurodelinae</taxon>
        <taxon>Pleurodeles</taxon>
    </lineage>
</organism>
<sequence>MSRTRLCFDVAMSRRIDLTSPAQLRGTTKITLPKPVCVHHSLRNYARAQLPKSGNQIPAIRQVPRLTSLTPGCPVVEAPPVTASQAGLQKHLSPLRRHKHPVPGPTAHSGHQGAAGGLLGPQTPEPRLQRASRGRPVSLPGQRPTPHRGRALTAGPSLTPPANVARPGSDRYRRVRDTRGEPHTTGKASSPPPGWPQVASSGRGGGAQKGTS</sequence>
<dbReference type="AlphaFoldDB" id="A0AAV7T2B3"/>
<reference evidence="2" key="1">
    <citation type="journal article" date="2022" name="bioRxiv">
        <title>Sequencing and chromosome-scale assembly of the giantPleurodeles waltlgenome.</title>
        <authorList>
            <person name="Brown T."/>
            <person name="Elewa A."/>
            <person name="Iarovenko S."/>
            <person name="Subramanian E."/>
            <person name="Araus A.J."/>
            <person name="Petzold A."/>
            <person name="Susuki M."/>
            <person name="Suzuki K.-i.T."/>
            <person name="Hayashi T."/>
            <person name="Toyoda A."/>
            <person name="Oliveira C."/>
            <person name="Osipova E."/>
            <person name="Leigh N.D."/>
            <person name="Simon A."/>
            <person name="Yun M.H."/>
        </authorList>
    </citation>
    <scope>NUCLEOTIDE SEQUENCE</scope>
    <source>
        <strain evidence="2">20211129_DDA</strain>
        <tissue evidence="2">Liver</tissue>
    </source>
</reference>
<keyword evidence="3" id="KW-1185">Reference proteome</keyword>
<dbReference type="EMBL" id="JANPWB010000007">
    <property type="protein sequence ID" value="KAJ1170629.1"/>
    <property type="molecule type" value="Genomic_DNA"/>
</dbReference>
<feature type="region of interest" description="Disordered" evidence="1">
    <location>
        <begin position="95"/>
        <end position="212"/>
    </location>
</feature>
<gene>
    <name evidence="2" type="ORF">NDU88_002502</name>
</gene>
<dbReference type="Proteomes" id="UP001066276">
    <property type="component" value="Chromosome 4_1"/>
</dbReference>
<feature type="compositionally biased region" description="Gly residues" evidence="1">
    <location>
        <begin position="202"/>
        <end position="212"/>
    </location>
</feature>
<evidence type="ECO:0000256" key="1">
    <source>
        <dbReference type="SAM" id="MobiDB-lite"/>
    </source>
</evidence>
<name>A0AAV7T2B3_PLEWA</name>
<evidence type="ECO:0000313" key="3">
    <source>
        <dbReference type="Proteomes" id="UP001066276"/>
    </source>
</evidence>
<proteinExistence type="predicted"/>
<evidence type="ECO:0000313" key="2">
    <source>
        <dbReference type="EMBL" id="KAJ1170629.1"/>
    </source>
</evidence>
<feature type="compositionally biased region" description="Basic and acidic residues" evidence="1">
    <location>
        <begin position="168"/>
        <end position="184"/>
    </location>
</feature>
<protein>
    <submittedName>
        <fullName evidence="2">Uncharacterized protein</fullName>
    </submittedName>
</protein>
<accession>A0AAV7T2B3</accession>
<comment type="caution">
    <text evidence="2">The sequence shown here is derived from an EMBL/GenBank/DDBJ whole genome shotgun (WGS) entry which is preliminary data.</text>
</comment>